<feature type="domain" description="Transglutaminase-like" evidence="1">
    <location>
        <begin position="161"/>
        <end position="220"/>
    </location>
</feature>
<protein>
    <submittedName>
        <fullName evidence="2">Transglutaminase family protein</fullName>
    </submittedName>
</protein>
<dbReference type="Proteomes" id="UP000423396">
    <property type="component" value="Chromosome"/>
</dbReference>
<dbReference type="EMBL" id="CP045483">
    <property type="protein sequence ID" value="QGR19585.1"/>
    <property type="molecule type" value="Genomic_DNA"/>
</dbReference>
<dbReference type="Gene3D" id="3.10.620.30">
    <property type="match status" value="1"/>
</dbReference>
<gene>
    <name evidence="2" type="ORF">D1868_05990</name>
</gene>
<dbReference type="InterPro" id="IPR038765">
    <property type="entry name" value="Papain-like_cys_pep_sf"/>
</dbReference>
<accession>A0A650CPE8</accession>
<dbReference type="PANTHER" id="PTHR33490:SF6">
    <property type="entry name" value="SLL1049 PROTEIN"/>
    <property type="match status" value="1"/>
</dbReference>
<dbReference type="SMART" id="SM00460">
    <property type="entry name" value="TGc"/>
    <property type="match status" value="1"/>
</dbReference>
<sequence length="266" mass="30747">MDIINYEVFYEARYEYEDVVTSNDNTLKIVPYDGENQTVLEERVETEPDGYVTKYKDILGNTVYRVKIIKPHYSMTIRSMSKVIVNVMDFTDCELPCNVYEPLYMDSTRLIDIDYFKPIAAKIYNESRTLDELLHKVVSFVKNRITYKEGVTNVDTPAHKSFEMGLGVCQDIAQITIGILRAMRFPARYVMGIVHNNPTTTHAWVEVKTPFGWIPIDPTRNKFYNEIKYVKFAIGRDYYDAAPIVGTFVSKGRGWLKKLTVGVKKV</sequence>
<name>A0A650CPE8_9CREN</name>
<evidence type="ECO:0000313" key="2">
    <source>
        <dbReference type="EMBL" id="QGR19585.1"/>
    </source>
</evidence>
<dbReference type="SUPFAM" id="SSF54001">
    <property type="entry name" value="Cysteine proteinases"/>
    <property type="match status" value="1"/>
</dbReference>
<reference evidence="2 3" key="1">
    <citation type="submission" date="2019-10" db="EMBL/GenBank/DDBJ databases">
        <title>Genome Sequences from Six Type Strain Members of the Archaeal Family Sulfolobaceae: Acidianus ambivalens, Acidianus infernus, Metallosphaera prunae, Stygiolobus azoricus, Sulfolobus metallicus, and Sulfurisphaera ohwakuensis.</title>
        <authorList>
            <person name="Counts J.A."/>
            <person name="Kelly R.M."/>
        </authorList>
    </citation>
    <scope>NUCLEOTIDE SEQUENCE [LARGE SCALE GENOMIC DNA]</scope>
    <source>
        <strain evidence="2 3">FC6</strain>
    </source>
</reference>
<dbReference type="PANTHER" id="PTHR33490">
    <property type="entry name" value="BLR5614 PROTEIN-RELATED"/>
    <property type="match status" value="1"/>
</dbReference>
<evidence type="ECO:0000313" key="3">
    <source>
        <dbReference type="Proteomes" id="UP000423396"/>
    </source>
</evidence>
<evidence type="ECO:0000259" key="1">
    <source>
        <dbReference type="SMART" id="SM00460"/>
    </source>
</evidence>
<dbReference type="GeneID" id="42798602"/>
<dbReference type="AlphaFoldDB" id="A0A650CPE8"/>
<keyword evidence="3" id="KW-1185">Reference proteome</keyword>
<dbReference type="OrthoDB" id="18481at2157"/>
<dbReference type="RefSeq" id="WP_156006504.1">
    <property type="nucleotide sequence ID" value="NZ_CP045483.1"/>
</dbReference>
<dbReference type="Pfam" id="PF08379">
    <property type="entry name" value="Bact_transglu_N"/>
    <property type="match status" value="1"/>
</dbReference>
<proteinExistence type="predicted"/>
<dbReference type="Pfam" id="PF01841">
    <property type="entry name" value="Transglut_core"/>
    <property type="match status" value="1"/>
</dbReference>
<organism evidence="2 3">
    <name type="scientific">Stygiolobus azoricus</name>
    <dbReference type="NCBI Taxonomy" id="41675"/>
    <lineage>
        <taxon>Archaea</taxon>
        <taxon>Thermoproteota</taxon>
        <taxon>Thermoprotei</taxon>
        <taxon>Sulfolobales</taxon>
        <taxon>Sulfolobaceae</taxon>
        <taxon>Stygiolobus</taxon>
    </lineage>
</organism>
<dbReference type="InterPro" id="IPR002931">
    <property type="entry name" value="Transglutaminase-like"/>
</dbReference>
<dbReference type="InterPro" id="IPR013589">
    <property type="entry name" value="Bac_transglu_N"/>
</dbReference>
<dbReference type="KEGG" id="sazo:D1868_05990"/>